<dbReference type="InterPro" id="IPR029472">
    <property type="entry name" value="Copia-like_N"/>
</dbReference>
<proteinExistence type="predicted"/>
<dbReference type="EMBL" id="OIVN01004525">
    <property type="protein sequence ID" value="SPD17894.1"/>
    <property type="molecule type" value="Genomic_DNA"/>
</dbReference>
<accession>A0A2N9I1H7</accession>
<reference evidence="3" key="1">
    <citation type="submission" date="2018-02" db="EMBL/GenBank/DDBJ databases">
        <authorList>
            <person name="Cohen D.B."/>
            <person name="Kent A.D."/>
        </authorList>
    </citation>
    <scope>NUCLEOTIDE SEQUENCE</scope>
</reference>
<evidence type="ECO:0000256" key="1">
    <source>
        <dbReference type="SAM" id="MobiDB-lite"/>
    </source>
</evidence>
<dbReference type="PANTHER" id="PTHR37610:SF97">
    <property type="entry name" value="RETROTRANSPOSON GAG DOMAIN-CONTAINING PROTEIN"/>
    <property type="match status" value="1"/>
</dbReference>
<sequence>MLLLFHPLITPRNPYYLNNGDNPGISLVTEKLIGENFHTWQRSMTRALSAKNKLGFVNGSISQPIDPLDPLFDIWTRCNDLEIWDELRDRYSDSDGPRVFHLKQAICSLKQDQLPVSTYYTRLKALWDEFSNYRPIPNCTCGANCTCGLYKILTDYQHKDYVLSFLMGLNESFLQVRGQILLMQPLPPMNKVFFMIQQDEKQRGQGILPLPTVESTALISSTNMGGKTSLPVLIVDIRGTQQKNVINFMDTPPGFHSKNRTAPVANQVSGSFTHGAADTGQNMSSLAAQCQQLITLLNTQVQGTPSVGNSVPKSTHQAATSVSVKQPSSHAFF</sequence>
<dbReference type="Pfam" id="PF14244">
    <property type="entry name" value="Retrotran_gag_3"/>
    <property type="match status" value="1"/>
</dbReference>
<feature type="region of interest" description="Disordered" evidence="1">
    <location>
        <begin position="304"/>
        <end position="333"/>
    </location>
</feature>
<evidence type="ECO:0000313" key="3">
    <source>
        <dbReference type="EMBL" id="SPD17894.1"/>
    </source>
</evidence>
<protein>
    <recommendedName>
        <fullName evidence="2">Retrotransposon Copia-like N-terminal domain-containing protein</fullName>
    </recommendedName>
</protein>
<feature type="domain" description="Retrotransposon Copia-like N-terminal" evidence="2">
    <location>
        <begin position="21"/>
        <end position="64"/>
    </location>
</feature>
<dbReference type="AlphaFoldDB" id="A0A2N9I1H7"/>
<evidence type="ECO:0000259" key="2">
    <source>
        <dbReference type="Pfam" id="PF14244"/>
    </source>
</evidence>
<organism evidence="3">
    <name type="scientific">Fagus sylvatica</name>
    <name type="common">Beechnut</name>
    <dbReference type="NCBI Taxonomy" id="28930"/>
    <lineage>
        <taxon>Eukaryota</taxon>
        <taxon>Viridiplantae</taxon>
        <taxon>Streptophyta</taxon>
        <taxon>Embryophyta</taxon>
        <taxon>Tracheophyta</taxon>
        <taxon>Spermatophyta</taxon>
        <taxon>Magnoliopsida</taxon>
        <taxon>eudicotyledons</taxon>
        <taxon>Gunneridae</taxon>
        <taxon>Pentapetalae</taxon>
        <taxon>rosids</taxon>
        <taxon>fabids</taxon>
        <taxon>Fagales</taxon>
        <taxon>Fagaceae</taxon>
        <taxon>Fagus</taxon>
    </lineage>
</organism>
<gene>
    <name evidence="3" type="ORF">FSB_LOCUS45776</name>
</gene>
<dbReference type="PANTHER" id="PTHR37610">
    <property type="entry name" value="CCHC-TYPE DOMAIN-CONTAINING PROTEIN"/>
    <property type="match status" value="1"/>
</dbReference>
<name>A0A2N9I1H7_FAGSY</name>